<dbReference type="SUPFAM" id="SSF82171">
    <property type="entry name" value="DPP6 N-terminal domain-like"/>
    <property type="match status" value="2"/>
</dbReference>
<gene>
    <name evidence="5" type="ORF">ABDB84_10710</name>
</gene>
<dbReference type="EMBL" id="JBDIVE010000005">
    <property type="protein sequence ID" value="MEN3068951.1"/>
    <property type="molecule type" value="Genomic_DNA"/>
</dbReference>
<feature type="domain" description="PKD/Chitinase" evidence="3">
    <location>
        <begin position="2971"/>
        <end position="3057"/>
    </location>
</feature>
<evidence type="ECO:0000259" key="4">
    <source>
        <dbReference type="SMART" id="SM00736"/>
    </source>
</evidence>
<feature type="domain" description="PKD/Chitinase" evidence="3">
    <location>
        <begin position="2875"/>
        <end position="2963"/>
    </location>
</feature>
<keyword evidence="2" id="KW-0677">Repeat</keyword>
<dbReference type="Gene3D" id="2.130.10.10">
    <property type="entry name" value="YVTN repeat-like/Quinoprotein amine dehydrogenase"/>
    <property type="match status" value="8"/>
</dbReference>
<keyword evidence="6" id="KW-1185">Reference proteome</keyword>
<dbReference type="Pfam" id="PF05345">
    <property type="entry name" value="He_PIG"/>
    <property type="match status" value="4"/>
</dbReference>
<dbReference type="SUPFAM" id="SSF51004">
    <property type="entry name" value="C-terminal (heme d1) domain of cytochrome cd1-nitrite reductase"/>
    <property type="match status" value="1"/>
</dbReference>
<evidence type="ECO:0000256" key="1">
    <source>
        <dbReference type="ARBA" id="ARBA00022574"/>
    </source>
</evidence>
<dbReference type="SUPFAM" id="SSF101908">
    <property type="entry name" value="Putative isomerase YbhE"/>
    <property type="match status" value="1"/>
</dbReference>
<evidence type="ECO:0000313" key="5">
    <source>
        <dbReference type="EMBL" id="MEN3068951.1"/>
    </source>
</evidence>
<dbReference type="SMART" id="SM00089">
    <property type="entry name" value="PKD"/>
    <property type="match status" value="3"/>
</dbReference>
<sequence>MTTRLPSPRRFQALVLEPRMMFDAAAVSTADSVAKAVTASAEAPGVQATPVNATITLTDTTDSFAAVDLFKAVSVTAETAATGTADSLSTLVISIDRAGSNQALVIDGKAITLEAGSGTTRAADDGYVYSVTVSGSTTTITVQINSFASDTVAGAQALIDGLAYQVLDKTVSAGTATVTLRSLSDEGGQSSDLSAIQASITIDSAINAAPVIEAVSALEIREQLTLAELGANEVAYSTDGKFAYVAGSNGIQVFAVDSIGTLSSLQTFTSTDLGSVSQMVVSSDGKSIYSISGTATVVQLSLSSDGRIVSASTVATGNGNATGGLAISSDGAYVYVGTQYNDVVIFSRDATTGALAIFGRAISNGNGRDGVIATQGDHVYVFYAGVGVLNPASLTVYQRNADGSLSLLTSITSSTIGRDTSNDHLVVSADGQSLYVADPDNGVIAIFQFKNGALSESGSVALSGVGSLALSADGSQLYAARSNGTLQVYTLESNGDLSPVGSVTGAGSGRDIAVSAQGSLLVAGGTLSRYSTIHNLNLGEANSFASGLRLSDSNFDALNDGAGNYKGASISVSPSVAGGSFGFAAGNGLVLSGSSITLDGSVIASFSVDQQGRLNLSFSANTSTAVANQVLQQLTYSSPATILTGSLLTLDVQLSDGLLVSSVLSLSLRANSVPQASVGDFTPPTVTTETAYSTTLPATLFSDLDGDTLSWSVSGLPAGLSFDPLTRTLSGSTTAVGQYTLVVTASDIYGASAALTLNLVVEQIDNRAPSVSADAPATLASVTVGSAYSQTLSAALFSDADSLYADSTLSWSVSSLPEGLVFDAATRTLSGTPSSVGDYQISVKVTDEHGASAELSLSLRVISQAEADNHTPELVLSADQLIYSSDGSLSGYNYYVNSIQLSADGHTLVIAGSTANNAGGTHYLSVYARDTASGALTLLQTFRQGTADDGNADNGIEIDGLQGVTAVAFSADGSVLYLAGYSSTGSTTAYTLSVFQVDASSGTLSLLGQLAGPSEKVVDIRAASEGRNLYVLSATTLYTYQLSDAGSLSLLDKDTSKAGLGTAVTMAVGNDGTVYVLASNSRLTIFTPASDGSLSEAGQLTRSGTTLSYADAISGTSSSFTISSSSAFNGGASLAVSDDGHIYLVTTNGFLTTLSYVRESNTLSLVNATNSIYSSLSQYPHVVFLSEDGTTLYAGGGASSKLAIYHLAADGTPVLASTLSIAGAVSRIAVSADGQSIYAGRNLYFGTPVLSLVSAPASLNLAYAEGSSIHPATSLNLADADYDALNGGAGNYKGATLSLVRSTGANADDSYGFTAGNGLSLVGSEILLNGEVIAHFSNEGGTLSVVFTGDVSTAVANALLHQIRYTNTSKDPGAQLSLTLAVQDPFASGKSSMNINLTVSELNDAPIVSATALSTQQSAGEAAVDLFANVSVSTVESAQAITRLTLTVSGLHNGASETLRIDGTTVALVAGSGTTSSGYSWQVSVDADTGVATVVLSSSAGLSSTAAASLIDGIAYANSDKATGVAGARVITLSAIQDNGATANGGVDASALAIAATVQVEVGQDPVLGAETGALELAELIRSDNYPNPYAGLLDVVSVGDQVYALRTTSEWVYNEATGTGSDVEITTLYTFLRNADGSLSLQATLDASADNGLQGGSAIGVSNDGATLYVINASGIAVFSRDTASGALSTLGSLSIATTGEVSVQGNSLYLTAGDTLKVFQRENGNWVEKDSETLSNLEAQFSALQFSSDGLFLFAGTTGGDTLVSVFSVSSDGSLVHLRDVQGANPAASAQYYYTSSLTLSPDGKTLYVVDDSSVHSFSVGSDGSLSVTGSVITLDAQPKQLIVSQDGAALIVIAESKIGIYLRNASGAFELHEWISGVGEAYSWGGYEVDFGTLRQASLSADGSQLYLTGTFSWNDGLLVLDLKPATSTYVEDGEAVALLPGATLSDPQLDVLNGGAGDYQGASIVIERSAGAQAEDVFSFLAGNGLSLENGKILLNGQAIADFVQQDGKLTLSFTASISQAMAQNVLRQIAYSNSSNDPAATASFQLQLNDGSGHTDTLSVDVALAGVNDAPSIETSGLSPSFHAEGEAVKLFQNTRIDTVEAGQTVWQVVLTLDAANASDILGVDGGKIVLDTATSGTLTTATGIVYAVKIADGKTIVTLYLNDSVERAQSVIDSLSYSNSGDALSGTRSISLSIKDSGDGNNAATASSQAIVSLAAASAVNSAPSLGGGSAVSYSEQAAAIAIAPGVTVSDAQMDAFNGGAGNYDAAVLTLSLGEGHSASDSLGFLSGNGLSLSGSSLLKDGKAIASFSIADGVVTIRFSDAAGVIPTTADVQNVLRQISYANSSDAPVGSVAVQITLVDQRGLSSAALELSIAISASNDLPSIGSDPVLSLGALESLQQVAAVAGLDTLSAGTLSSDGRLVYVADVNGAIALFSRDTSSGVLSYVKTFAAASGLSAIEQLQLSADGKTLYALSETAQSQQGVIAWFSVDSAGQITYAGSISEDYALHGGALSGIEGFALSEDGQNLYLFSSGNQKLVWLNRDASSGALSYAGKIDGDMWSAPNLWAATDIVSQGDLVYVVTNAAAGSSLIVYQRDASGALSLLGYTRTGSATLQGLQSITVSDDGRTVVVASGSQIDAFSLDTGSGVLTHLGSISASGISDVSLSTDGKALFVSLADGTLNYYATATWQPLSSHSGQSGAQQLAVSADGGLLVLGSGLDVLRLPEQPAPAVQIGGTPVLLAPALSLSDAELDAANDYQGASLSLIGQSGDRFGFQDGAGYSLSGTSILFNGSAVATLVQSGDSATLSFSASLSQAQANAILRQITYSNASGSVGSHSISLVFNDGQANSVAYSQQVTTLASSNQAPLASEVSYSLSTATVGQVYQVTLPASLFSDPDGDALSWSVSGLPSGLSFDAATRTLSGTLSSSGSYTLTVTATDPSGAQAQRSFSLSVEAANAAPLASEASYSLSAATVGQAYQVTLPSSLFSDADGDALSWSVSGLPSGLSFDATGLSLSGSPLQAGAYPLLISVSDGRGGSATRSILLTVQAESLPLAQSPAVMPVVLLNTERVREAPELSAAQGMLFQRLATSLGVSTPAGVANSPEPVPEPTSSGRALLDMLDAAEAQRLADEQADAGILLADGQRTPLALAAADGGLSARVERFSASWQRDVSGNRQFIVLPRALFRSSEPLLSISLRLADGRVLPADSGIRLDQEQGLIVAAGQRNSTIWLLLEARTLDGRTLSIPLELHADGAAADSAAPGLAGKSSLSQLLRTHAVPDLRADAARLLASLQSPNAANPHQQRMSVEG</sequence>
<evidence type="ECO:0000256" key="2">
    <source>
        <dbReference type="ARBA" id="ARBA00022737"/>
    </source>
</evidence>
<dbReference type="Proteomes" id="UP001410394">
    <property type="component" value="Unassembled WGS sequence"/>
</dbReference>
<name>A0ABU9YZC6_9RHOO</name>
<dbReference type="Pfam" id="PF10282">
    <property type="entry name" value="Lactonase"/>
    <property type="match status" value="2"/>
</dbReference>
<dbReference type="RefSeq" id="WP_345919722.1">
    <property type="nucleotide sequence ID" value="NZ_JBDIVE010000005.1"/>
</dbReference>
<dbReference type="SMART" id="SM00736">
    <property type="entry name" value="CADG"/>
    <property type="match status" value="4"/>
</dbReference>
<reference evidence="5 6" key="1">
    <citation type="journal article" date="2018" name="Int. J. Syst. Evol. Microbiol.">
        <title>Uliginosibacterium sediminicola sp. nov., isolated from freshwater sediment.</title>
        <authorList>
            <person name="Hwang W.M."/>
            <person name="Kim S.M."/>
            <person name="Kang K."/>
            <person name="Ahn T.Y."/>
        </authorList>
    </citation>
    <scope>NUCLEOTIDE SEQUENCE [LARGE SCALE GENOMIC DNA]</scope>
    <source>
        <strain evidence="5 6">M1-21</strain>
    </source>
</reference>
<dbReference type="InterPro" id="IPR011048">
    <property type="entry name" value="Haem_d1_sf"/>
</dbReference>
<evidence type="ECO:0000259" key="3">
    <source>
        <dbReference type="SMART" id="SM00089"/>
    </source>
</evidence>
<dbReference type="InterPro" id="IPR015919">
    <property type="entry name" value="Cadherin-like_sf"/>
</dbReference>
<evidence type="ECO:0000313" key="6">
    <source>
        <dbReference type="Proteomes" id="UP001410394"/>
    </source>
</evidence>
<feature type="domain" description="Dystroglycan-type cadherin-like" evidence="4">
    <location>
        <begin position="2877"/>
        <end position="2967"/>
    </location>
</feature>
<feature type="domain" description="PKD/Chitinase" evidence="3">
    <location>
        <begin position="781"/>
        <end position="864"/>
    </location>
</feature>
<feature type="domain" description="Dystroglycan-type cadherin-like" evidence="4">
    <location>
        <begin position="771"/>
        <end position="868"/>
    </location>
</feature>
<organism evidence="5 6">
    <name type="scientific">Uliginosibacterium sediminicola</name>
    <dbReference type="NCBI Taxonomy" id="2024550"/>
    <lineage>
        <taxon>Bacteria</taxon>
        <taxon>Pseudomonadati</taxon>
        <taxon>Pseudomonadota</taxon>
        <taxon>Betaproteobacteria</taxon>
        <taxon>Rhodocyclales</taxon>
        <taxon>Zoogloeaceae</taxon>
        <taxon>Uliginosibacterium</taxon>
    </lineage>
</organism>
<dbReference type="SUPFAM" id="SSF49313">
    <property type="entry name" value="Cadherin-like"/>
    <property type="match status" value="4"/>
</dbReference>
<protein>
    <submittedName>
        <fullName evidence="5">Ig domain-containing protein</fullName>
    </submittedName>
</protein>
<comment type="caution">
    <text evidence="5">The sequence shown here is derived from an EMBL/GenBank/DDBJ whole genome shotgun (WGS) entry which is preliminary data.</text>
</comment>
<dbReference type="InterPro" id="IPR015943">
    <property type="entry name" value="WD40/YVTN_repeat-like_dom_sf"/>
</dbReference>
<keyword evidence="1" id="KW-0853">WD repeat</keyword>
<dbReference type="Gene3D" id="2.60.40.10">
    <property type="entry name" value="Immunoglobulins"/>
    <property type="match status" value="4"/>
</dbReference>
<dbReference type="PANTHER" id="PTHR13720">
    <property type="entry name" value="WD-40 REPEAT PROTEIN"/>
    <property type="match status" value="1"/>
</dbReference>
<dbReference type="InterPro" id="IPR013783">
    <property type="entry name" value="Ig-like_fold"/>
</dbReference>
<dbReference type="PANTHER" id="PTHR13720:SF33">
    <property type="entry name" value="HELP DOMAIN-CONTAINING PROTEIN"/>
    <property type="match status" value="1"/>
</dbReference>
<dbReference type="InterPro" id="IPR050630">
    <property type="entry name" value="WD_repeat_EMAP"/>
</dbReference>
<dbReference type="InterPro" id="IPR019405">
    <property type="entry name" value="Lactonase_7-beta_prop"/>
</dbReference>
<dbReference type="InterPro" id="IPR022409">
    <property type="entry name" value="PKD/Chitinase_dom"/>
</dbReference>
<feature type="domain" description="Dystroglycan-type cadherin-like" evidence="4">
    <location>
        <begin position="673"/>
        <end position="768"/>
    </location>
</feature>
<feature type="domain" description="Dystroglycan-type cadherin-like" evidence="4">
    <location>
        <begin position="2971"/>
        <end position="3061"/>
    </location>
</feature>
<dbReference type="InterPro" id="IPR006644">
    <property type="entry name" value="Cadg"/>
</dbReference>
<accession>A0ABU9YZC6</accession>
<proteinExistence type="predicted"/>